<comment type="similarity">
    <text evidence="3">Belongs to the glycosyltransferase 22 family. PIGB subfamily.</text>
</comment>
<evidence type="ECO:0000256" key="5">
    <source>
        <dbReference type="ARBA" id="ARBA00022676"/>
    </source>
</evidence>
<comment type="pathway">
    <text evidence="2">Glycolipid biosynthesis; glycosylphosphatidylinositol-anchor biosynthesis.</text>
</comment>
<evidence type="ECO:0000256" key="4">
    <source>
        <dbReference type="ARBA" id="ARBA00022502"/>
    </source>
</evidence>
<keyword evidence="5 12" id="KW-0328">Glycosyltransferase</keyword>
<dbReference type="GO" id="GO:0006506">
    <property type="term" value="P:GPI anchor biosynthetic process"/>
    <property type="evidence" value="ECO:0007669"/>
    <property type="project" value="UniProtKB-UniPathway"/>
</dbReference>
<sequence>MGARGKIGLIGLLIALRVFNALSIKTFFQPDEYWQSLEPAHKLVYGYGYLTWEWVLGLRSIVHPLIFAGVYRAAEWFQTSPGMMILAPKIFQGIMAAMGDFYLYKLGYSMGGNRLARISLLLNLFSAFNWYCMTRTFSNSLEMILTTTALAYWPSNRQSAICWRKFILSLSIAAFTCLLRPTNGIIWVILGTHLLVTKGNLIIIFLVGFIGSLFLIGCAYLDRWYYGSYVFPLYKFLQFNIVDSLSVFYGRSPWHYYLTQGLPLLLIGYVPLTLIALWNTRGRLFNWVIVLTILIYSLISHKEVRFIYPLLPFLHLITAQVVLKLYENRAKFTVCLFVIIIILNMSVGTYLTSFHQAGVISVVDYIRTNPNGNIRSVGFLMPCHSTPWQSHIHRADLEGENMWFLTCEPPISVPHDERGTYLDEADQFYKSPVTFLKTHLPQFDENHQLIYTPKSDDPFRHSVWPSHLVMFEAVLPQVEAYVTGLGYREEAKIFNSHFHDDPRRIGDVVIYQML</sequence>
<dbReference type="Pfam" id="PF03901">
    <property type="entry name" value="Glyco_transf_22"/>
    <property type="match status" value="1"/>
</dbReference>
<comment type="subcellular location">
    <subcellularLocation>
        <location evidence="1 12">Endoplasmic reticulum membrane</location>
        <topology evidence="1 12">Multi-pass membrane protein</topology>
    </subcellularLocation>
</comment>
<evidence type="ECO:0000256" key="1">
    <source>
        <dbReference type="ARBA" id="ARBA00004477"/>
    </source>
</evidence>
<dbReference type="GO" id="GO:0000026">
    <property type="term" value="F:alpha-1,2-mannosyltransferase activity"/>
    <property type="evidence" value="ECO:0007669"/>
    <property type="project" value="TreeGrafter"/>
</dbReference>
<evidence type="ECO:0000256" key="6">
    <source>
        <dbReference type="ARBA" id="ARBA00022679"/>
    </source>
</evidence>
<evidence type="ECO:0000313" key="14">
    <source>
        <dbReference type="Proteomes" id="UP000095009"/>
    </source>
</evidence>
<feature type="transmembrane region" description="Helical" evidence="12">
    <location>
        <begin position="284"/>
        <end position="300"/>
    </location>
</feature>
<reference evidence="13 14" key="1">
    <citation type="journal article" date="2016" name="Proc. Natl. Acad. Sci. U.S.A.">
        <title>Comparative genomics of biotechnologically important yeasts.</title>
        <authorList>
            <person name="Riley R."/>
            <person name="Haridas S."/>
            <person name="Wolfe K.H."/>
            <person name="Lopes M.R."/>
            <person name="Hittinger C.T."/>
            <person name="Goeker M."/>
            <person name="Salamov A.A."/>
            <person name="Wisecaver J.H."/>
            <person name="Long T.M."/>
            <person name="Calvey C.H."/>
            <person name="Aerts A.L."/>
            <person name="Barry K.W."/>
            <person name="Choi C."/>
            <person name="Clum A."/>
            <person name="Coughlan A.Y."/>
            <person name="Deshpande S."/>
            <person name="Douglass A.P."/>
            <person name="Hanson S.J."/>
            <person name="Klenk H.-P."/>
            <person name="LaButti K.M."/>
            <person name="Lapidus A."/>
            <person name="Lindquist E.A."/>
            <person name="Lipzen A.M."/>
            <person name="Meier-Kolthoff J.P."/>
            <person name="Ohm R.A."/>
            <person name="Otillar R.P."/>
            <person name="Pangilinan J.L."/>
            <person name="Peng Y."/>
            <person name="Rokas A."/>
            <person name="Rosa C.A."/>
            <person name="Scheuner C."/>
            <person name="Sibirny A.A."/>
            <person name="Slot J.C."/>
            <person name="Stielow J.B."/>
            <person name="Sun H."/>
            <person name="Kurtzman C.P."/>
            <person name="Blackwell M."/>
            <person name="Grigoriev I.V."/>
            <person name="Jeffries T.W."/>
        </authorList>
    </citation>
    <scope>NUCLEOTIDE SEQUENCE [LARGE SCALE GENOMIC DNA]</scope>
    <source>
        <strain evidence="13 14">DSM 6958</strain>
    </source>
</reference>
<keyword evidence="4" id="KW-0337">GPI-anchor biosynthesis</keyword>
<dbReference type="OrthoDB" id="416834at2759"/>
<protein>
    <recommendedName>
        <fullName evidence="12">Mannosyltransferase</fullName>
        <ecNumber evidence="12">2.4.1.-</ecNumber>
    </recommendedName>
</protein>
<evidence type="ECO:0000256" key="8">
    <source>
        <dbReference type="ARBA" id="ARBA00022824"/>
    </source>
</evidence>
<evidence type="ECO:0000256" key="10">
    <source>
        <dbReference type="ARBA" id="ARBA00023136"/>
    </source>
</evidence>
<keyword evidence="10 12" id="KW-0472">Membrane</keyword>
<evidence type="ECO:0000313" key="13">
    <source>
        <dbReference type="EMBL" id="ODQ64611.1"/>
    </source>
</evidence>
<dbReference type="PANTHER" id="PTHR22760:SF4">
    <property type="entry name" value="GPI MANNOSYLTRANSFERASE 3"/>
    <property type="match status" value="1"/>
</dbReference>
<comment type="function">
    <text evidence="11">Mannosyltransferase involved in glycosylphosphatidylinositol-anchor biosynthesis. Transfers the third mannose to Man2-GlcN-acyl-PI during GPI precursor assembly.</text>
</comment>
<feature type="transmembrane region" description="Helical" evidence="12">
    <location>
        <begin position="201"/>
        <end position="221"/>
    </location>
</feature>
<dbReference type="EMBL" id="KV454411">
    <property type="protein sequence ID" value="ODQ64611.1"/>
    <property type="molecule type" value="Genomic_DNA"/>
</dbReference>
<organism evidence="13 14">
    <name type="scientific">Nadsonia fulvescens var. elongata DSM 6958</name>
    <dbReference type="NCBI Taxonomy" id="857566"/>
    <lineage>
        <taxon>Eukaryota</taxon>
        <taxon>Fungi</taxon>
        <taxon>Dikarya</taxon>
        <taxon>Ascomycota</taxon>
        <taxon>Saccharomycotina</taxon>
        <taxon>Dipodascomycetes</taxon>
        <taxon>Dipodascales</taxon>
        <taxon>Dipodascales incertae sedis</taxon>
        <taxon>Nadsonia</taxon>
    </lineage>
</organism>
<feature type="transmembrane region" description="Helical" evidence="12">
    <location>
        <begin position="256"/>
        <end position="277"/>
    </location>
</feature>
<dbReference type="STRING" id="857566.A0A1E3PGT9"/>
<keyword evidence="14" id="KW-1185">Reference proteome</keyword>
<dbReference type="GO" id="GO:0005789">
    <property type="term" value="C:endoplasmic reticulum membrane"/>
    <property type="evidence" value="ECO:0007669"/>
    <property type="project" value="UniProtKB-SubCell"/>
</dbReference>
<dbReference type="PANTHER" id="PTHR22760">
    <property type="entry name" value="GLYCOSYLTRANSFERASE"/>
    <property type="match status" value="1"/>
</dbReference>
<evidence type="ECO:0000256" key="11">
    <source>
        <dbReference type="ARBA" id="ARBA00024708"/>
    </source>
</evidence>
<feature type="transmembrane region" description="Helical" evidence="12">
    <location>
        <begin position="332"/>
        <end position="351"/>
    </location>
</feature>
<name>A0A1E3PGT9_9ASCO</name>
<keyword evidence="9 12" id="KW-1133">Transmembrane helix</keyword>
<dbReference type="EC" id="2.4.1.-" evidence="12"/>
<evidence type="ECO:0000256" key="3">
    <source>
        <dbReference type="ARBA" id="ARBA00006065"/>
    </source>
</evidence>
<feature type="transmembrane region" description="Helical" evidence="12">
    <location>
        <begin position="47"/>
        <end position="71"/>
    </location>
</feature>
<keyword evidence="7 12" id="KW-0812">Transmembrane</keyword>
<proteinExistence type="inferred from homology"/>
<keyword evidence="8 12" id="KW-0256">Endoplasmic reticulum</keyword>
<accession>A0A1E3PGT9</accession>
<evidence type="ECO:0000256" key="2">
    <source>
        <dbReference type="ARBA" id="ARBA00004687"/>
    </source>
</evidence>
<dbReference type="UniPathway" id="UPA00196"/>
<gene>
    <name evidence="13" type="ORF">NADFUDRAFT_42918</name>
</gene>
<evidence type="ECO:0000256" key="9">
    <source>
        <dbReference type="ARBA" id="ARBA00022989"/>
    </source>
</evidence>
<keyword evidence="6" id="KW-0808">Transferase</keyword>
<evidence type="ECO:0000256" key="7">
    <source>
        <dbReference type="ARBA" id="ARBA00022692"/>
    </source>
</evidence>
<evidence type="ECO:0000256" key="12">
    <source>
        <dbReference type="RuleBase" id="RU363075"/>
    </source>
</evidence>
<feature type="transmembrane region" description="Helical" evidence="12">
    <location>
        <begin position="306"/>
        <end position="325"/>
    </location>
</feature>
<dbReference type="AlphaFoldDB" id="A0A1E3PGT9"/>
<dbReference type="Proteomes" id="UP000095009">
    <property type="component" value="Unassembled WGS sequence"/>
</dbReference>
<feature type="transmembrane region" description="Helical" evidence="12">
    <location>
        <begin position="166"/>
        <end position="189"/>
    </location>
</feature>
<dbReference type="InterPro" id="IPR005599">
    <property type="entry name" value="GPI_mannosylTrfase"/>
</dbReference>